<comment type="caution">
    <text evidence="1">The sequence shown here is derived from an EMBL/GenBank/DDBJ whole genome shotgun (WGS) entry which is preliminary data.</text>
</comment>
<dbReference type="AlphaFoldDB" id="A0A9D4TRK4"/>
<sequence>MQAVFSLAPCWCGSTYNLSATATLANGATSPVGVYGSLSTPACFTMDNTAALTNTSGATPSSTVNRATVFEANAADATAYYLQRLDTVISTGRCATVQLYPVASDATVPTNGVAPIAQQAIDLGGITVTTNTSVSLNLDPSLFVLTPGNRYAIQLSRNGSCNGTAATLTQYNYLSSTGRPFATGPSLTGLSSKALVSSTW</sequence>
<protein>
    <submittedName>
        <fullName evidence="1">Uncharacterized protein</fullName>
    </submittedName>
</protein>
<keyword evidence="2" id="KW-1185">Reference proteome</keyword>
<gene>
    <name evidence="1" type="ORF">D9Q98_004222</name>
</gene>
<accession>A0A9D4TRK4</accession>
<dbReference type="EMBL" id="SIDB01000005">
    <property type="protein sequence ID" value="KAI3432679.1"/>
    <property type="molecule type" value="Genomic_DNA"/>
</dbReference>
<name>A0A9D4TRK4_CHLVU</name>
<evidence type="ECO:0000313" key="2">
    <source>
        <dbReference type="Proteomes" id="UP001055712"/>
    </source>
</evidence>
<reference evidence="1" key="1">
    <citation type="journal article" date="2019" name="Plant J.">
        <title>Chlorella vulgaris genome assembly and annotation reveals the molecular basis for metabolic acclimation to high light conditions.</title>
        <authorList>
            <person name="Cecchin M."/>
            <person name="Marcolungo L."/>
            <person name="Rossato M."/>
            <person name="Girolomoni L."/>
            <person name="Cosentino E."/>
            <person name="Cuine S."/>
            <person name="Li-Beisson Y."/>
            <person name="Delledonne M."/>
            <person name="Ballottari M."/>
        </authorList>
    </citation>
    <scope>NUCLEOTIDE SEQUENCE</scope>
    <source>
        <strain evidence="1">211/11P</strain>
    </source>
</reference>
<dbReference type="Proteomes" id="UP001055712">
    <property type="component" value="Unassembled WGS sequence"/>
</dbReference>
<evidence type="ECO:0000313" key="1">
    <source>
        <dbReference type="EMBL" id="KAI3432679.1"/>
    </source>
</evidence>
<organism evidence="1 2">
    <name type="scientific">Chlorella vulgaris</name>
    <name type="common">Green alga</name>
    <dbReference type="NCBI Taxonomy" id="3077"/>
    <lineage>
        <taxon>Eukaryota</taxon>
        <taxon>Viridiplantae</taxon>
        <taxon>Chlorophyta</taxon>
        <taxon>core chlorophytes</taxon>
        <taxon>Trebouxiophyceae</taxon>
        <taxon>Chlorellales</taxon>
        <taxon>Chlorellaceae</taxon>
        <taxon>Chlorella clade</taxon>
        <taxon>Chlorella</taxon>
    </lineage>
</organism>
<proteinExistence type="predicted"/>
<reference evidence="1" key="2">
    <citation type="submission" date="2020-11" db="EMBL/GenBank/DDBJ databases">
        <authorList>
            <person name="Cecchin M."/>
            <person name="Marcolungo L."/>
            <person name="Rossato M."/>
            <person name="Girolomoni L."/>
            <person name="Cosentino E."/>
            <person name="Cuine S."/>
            <person name="Li-Beisson Y."/>
            <person name="Delledonne M."/>
            <person name="Ballottari M."/>
        </authorList>
    </citation>
    <scope>NUCLEOTIDE SEQUENCE</scope>
    <source>
        <strain evidence="1">211/11P</strain>
        <tissue evidence="1">Whole cell</tissue>
    </source>
</reference>